<gene>
    <name evidence="1" type="ORF">Ctob_003480</name>
</gene>
<keyword evidence="2" id="KW-1185">Reference proteome</keyword>
<name>A0A0M0JSJ0_9EUKA</name>
<dbReference type="GO" id="GO:0016757">
    <property type="term" value="F:glycosyltransferase activity"/>
    <property type="evidence" value="ECO:0007669"/>
    <property type="project" value="InterPro"/>
</dbReference>
<dbReference type="InterPro" id="IPR004263">
    <property type="entry name" value="Exostosin"/>
</dbReference>
<comment type="caution">
    <text evidence="1">The sequence shown here is derived from an EMBL/GenBank/DDBJ whole genome shotgun (WGS) entry which is preliminary data.</text>
</comment>
<sequence length="667" mass="74515">MTTGQASNVQATCETISRLSNASFFYAHYDASHSWYAQQPWYKRCSRFHVSYPEKVKSRFIANALSAYGKAWALEFSHIWSIDEDIIIPPMRYVAHFLHEAQRHGALIAQPAIIGSIWDLLKPHPRCRTRATDFVELMLPLLQLRVAIEVFSSLYRPEARTDWGVDVTWCKFAARRFLASPACVVVNAGLFTHPKGASTANYSRTQGLEDESCMRAVHAALVSEVRDVACLAEDRFGALDVIIGAPGGGSIVGGYVGGGSGLVVGGYVSDVGGEFQPSAALPAPRPARLALTTAPVAPEDERTPNTARVGGSASSTRTLRMYVYELGELGMTNCHPNDGGGVNNFEWELHVESNLRAAFEATTDPALADFFVLPACLNRHWAHGWSWNAKRHKLRSCLRCTARFERKLLAAMRSVGPYFDTHPEKHLMTRHKCPYIGEQAWSIGAGEDVYTTLWRHPKIRYVCLETDAEPPPGAVRDWHREVHIPYYVPGTTLARPRRQAERARDFGFVGSLCCGRGWLKELLRPGETLELSNHMGAQYDAENATRLLASSRFAVEPRGDTPERRNMYEALHAGTPLVFTSSVAPPLRLPGWEGLAIETSVTNWDEHRNGHEHPKYSLHTLRSREVERALARYDEYIAGFEAAREVLVWGTLAFRNRLRLVVTDVFT</sequence>
<evidence type="ECO:0000313" key="1">
    <source>
        <dbReference type="EMBL" id="KOO29544.1"/>
    </source>
</evidence>
<dbReference type="PANTHER" id="PTHR11062">
    <property type="entry name" value="EXOSTOSIN HEPARAN SULFATE GLYCOSYLTRANSFERASE -RELATED"/>
    <property type="match status" value="1"/>
</dbReference>
<protein>
    <submittedName>
        <fullName evidence="1">Uncharacterized protein</fullName>
    </submittedName>
</protein>
<organism evidence="1 2">
    <name type="scientific">Chrysochromulina tobinii</name>
    <dbReference type="NCBI Taxonomy" id="1460289"/>
    <lineage>
        <taxon>Eukaryota</taxon>
        <taxon>Haptista</taxon>
        <taxon>Haptophyta</taxon>
        <taxon>Prymnesiophyceae</taxon>
        <taxon>Prymnesiales</taxon>
        <taxon>Chrysochromulinaceae</taxon>
        <taxon>Chrysochromulina</taxon>
    </lineage>
</organism>
<accession>A0A0M0JSJ0</accession>
<dbReference type="AlphaFoldDB" id="A0A0M0JSJ0"/>
<dbReference type="PANTHER" id="PTHR11062:SF281">
    <property type="entry name" value="EXOSTOSIN-LIKE 2"/>
    <property type="match status" value="1"/>
</dbReference>
<evidence type="ECO:0000313" key="2">
    <source>
        <dbReference type="Proteomes" id="UP000037460"/>
    </source>
</evidence>
<dbReference type="Proteomes" id="UP000037460">
    <property type="component" value="Unassembled WGS sequence"/>
</dbReference>
<dbReference type="EMBL" id="JWZX01002399">
    <property type="protein sequence ID" value="KOO29544.1"/>
    <property type="molecule type" value="Genomic_DNA"/>
</dbReference>
<reference evidence="2" key="1">
    <citation type="journal article" date="2015" name="PLoS Genet.">
        <title>Genome Sequence and Transcriptome Analyses of Chrysochromulina tobin: Metabolic Tools for Enhanced Algal Fitness in the Prominent Order Prymnesiales (Haptophyceae).</title>
        <authorList>
            <person name="Hovde B.T."/>
            <person name="Deodato C.R."/>
            <person name="Hunsperger H.M."/>
            <person name="Ryken S.A."/>
            <person name="Yost W."/>
            <person name="Jha R.K."/>
            <person name="Patterson J."/>
            <person name="Monnat R.J. Jr."/>
            <person name="Barlow S.B."/>
            <person name="Starkenburg S.R."/>
            <person name="Cattolico R.A."/>
        </authorList>
    </citation>
    <scope>NUCLEOTIDE SEQUENCE</scope>
    <source>
        <strain evidence="2">CCMP291</strain>
    </source>
</reference>
<dbReference type="OrthoDB" id="10661713at2759"/>
<proteinExistence type="predicted"/>